<dbReference type="PANTHER" id="PTHR43762">
    <property type="entry name" value="L-GULONOLACTONE OXIDASE"/>
    <property type="match status" value="1"/>
</dbReference>
<dbReference type="SUPFAM" id="SSF56176">
    <property type="entry name" value="FAD-binding/transporter-associated domain-like"/>
    <property type="match status" value="1"/>
</dbReference>
<evidence type="ECO:0000256" key="1">
    <source>
        <dbReference type="ARBA" id="ARBA00022630"/>
    </source>
</evidence>
<comment type="caution">
    <text evidence="5">The sequence shown here is derived from an EMBL/GenBank/DDBJ whole genome shotgun (WGS) entry which is preliminary data.</text>
</comment>
<dbReference type="Proteomes" id="UP001250932">
    <property type="component" value="Unassembled WGS sequence"/>
</dbReference>
<gene>
    <name evidence="5" type="ORF">PPG34_11255</name>
</gene>
<dbReference type="InterPro" id="IPR010031">
    <property type="entry name" value="FAD_lactone_oxidase-like"/>
</dbReference>
<evidence type="ECO:0000313" key="6">
    <source>
        <dbReference type="Proteomes" id="UP001250932"/>
    </source>
</evidence>
<dbReference type="PROSITE" id="PS51387">
    <property type="entry name" value="FAD_PCMH"/>
    <property type="match status" value="1"/>
</dbReference>
<accession>A0ABU3K993</accession>
<dbReference type="InterPro" id="IPR016167">
    <property type="entry name" value="FAD-bd_PCMH_sub1"/>
</dbReference>
<dbReference type="InterPro" id="IPR007173">
    <property type="entry name" value="ALO_C"/>
</dbReference>
<feature type="domain" description="FAD-binding PCMH-type" evidence="4">
    <location>
        <begin position="10"/>
        <end position="180"/>
    </location>
</feature>
<proteinExistence type="predicted"/>
<keyword evidence="2" id="KW-0274">FAD</keyword>
<keyword evidence="3" id="KW-0560">Oxidoreductase</keyword>
<keyword evidence="1" id="KW-0285">Flavoprotein</keyword>
<dbReference type="SUPFAM" id="SSF55103">
    <property type="entry name" value="FAD-linked oxidases, C-terminal domain"/>
    <property type="match status" value="1"/>
</dbReference>
<dbReference type="EMBL" id="JAQOUE010000001">
    <property type="protein sequence ID" value="MDT7042932.1"/>
    <property type="molecule type" value="Genomic_DNA"/>
</dbReference>
<dbReference type="PANTHER" id="PTHR43762:SF1">
    <property type="entry name" value="D-ARABINONO-1,4-LACTONE OXIDASE"/>
    <property type="match status" value="1"/>
</dbReference>
<dbReference type="InterPro" id="IPR016166">
    <property type="entry name" value="FAD-bd_PCMH"/>
</dbReference>
<sequence length="451" mass="51544">MEKRNWFGDLLSHPKEVVTVHSVDDIVRVLTDSSKYPSPVRATGSNHSTTRCAVANEGTNIDMTGMNKIVSIGSDTVTAQAGALYIDVAKELEKQGLQFYVNVELGNLSIGSAACGGTKDSSMPGEWGQVASYVAGMKLVLPSGEVLEVTEAQPDLLQIMRSSYGLLGVIFEATFRIRPLQSMAVYHETFDLEDFAQSLPAIFGKPEAIMMYLWPFDNKITIEFRKYHDRNDRAPSRFVWWARNIVWKNFSPLFAFLVTKLVPIKGLRYFILDTFGILLRFSMNYILRSPHTSPTDQIIRYPEKSGMSRYTFSIWAFPEKSFLQTLRDYFQFCRAYYRSNRYRCNMLNVGYRIAQDQQSLFSYSFHEPVVSIDPVSTGDPGWKEFLLAYNEFCSDHGGVPLFNQSYGITQGQARKAFGDRLNTFEETRKRYDPQNRLFNHYFQELLSIGSE</sequence>
<name>A0ABU3K993_9BACT</name>
<dbReference type="InterPro" id="IPR036318">
    <property type="entry name" value="FAD-bd_PCMH-like_sf"/>
</dbReference>
<protein>
    <submittedName>
        <fullName evidence="5">FAD-binding oxidoreductase</fullName>
    </submittedName>
</protein>
<reference evidence="5 6" key="1">
    <citation type="journal article" date="2023" name="ISME J.">
        <title>Cultivation and genomic characterization of novel and ubiquitous marine nitrite-oxidizing bacteria from the Nitrospirales.</title>
        <authorList>
            <person name="Mueller A.J."/>
            <person name="Daebeler A."/>
            <person name="Herbold C.W."/>
            <person name="Kirkegaard R.H."/>
            <person name="Daims H."/>
        </authorList>
    </citation>
    <scope>NUCLEOTIDE SEQUENCE [LARGE SCALE GENOMIC DNA]</scope>
    <source>
        <strain evidence="5 6">EB</strain>
    </source>
</reference>
<evidence type="ECO:0000256" key="3">
    <source>
        <dbReference type="ARBA" id="ARBA00023002"/>
    </source>
</evidence>
<organism evidence="5 6">
    <name type="scientific">Candidatus Nitronereus thalassa</name>
    <dbReference type="NCBI Taxonomy" id="3020898"/>
    <lineage>
        <taxon>Bacteria</taxon>
        <taxon>Pseudomonadati</taxon>
        <taxon>Nitrospirota</taxon>
        <taxon>Nitrospiria</taxon>
        <taxon>Nitrospirales</taxon>
        <taxon>Nitrospiraceae</taxon>
        <taxon>Candidatus Nitronereus</taxon>
    </lineage>
</organism>
<dbReference type="InterPro" id="IPR016164">
    <property type="entry name" value="FAD-linked_Oxase-like_C"/>
</dbReference>
<dbReference type="Gene3D" id="3.30.465.10">
    <property type="match status" value="1"/>
</dbReference>
<dbReference type="Pfam" id="PF04030">
    <property type="entry name" value="ALO"/>
    <property type="match status" value="1"/>
</dbReference>
<dbReference type="Pfam" id="PF01565">
    <property type="entry name" value="FAD_binding_4"/>
    <property type="match status" value="1"/>
</dbReference>
<dbReference type="InterPro" id="IPR016169">
    <property type="entry name" value="FAD-bd_PCMH_sub2"/>
</dbReference>
<evidence type="ECO:0000256" key="2">
    <source>
        <dbReference type="ARBA" id="ARBA00022827"/>
    </source>
</evidence>
<evidence type="ECO:0000313" key="5">
    <source>
        <dbReference type="EMBL" id="MDT7042932.1"/>
    </source>
</evidence>
<dbReference type="Gene3D" id="3.30.43.10">
    <property type="entry name" value="Uridine Diphospho-n-acetylenolpyruvylglucosamine Reductase, domain 2"/>
    <property type="match status" value="1"/>
</dbReference>
<dbReference type="RefSeq" id="WP_313833399.1">
    <property type="nucleotide sequence ID" value="NZ_JAQOUE010000001.1"/>
</dbReference>
<evidence type="ECO:0000259" key="4">
    <source>
        <dbReference type="PROSITE" id="PS51387"/>
    </source>
</evidence>
<keyword evidence="6" id="KW-1185">Reference proteome</keyword>
<dbReference type="InterPro" id="IPR006094">
    <property type="entry name" value="Oxid_FAD_bind_N"/>
</dbReference>